<evidence type="ECO:0000313" key="1">
    <source>
        <dbReference type="EMBL" id="KKM60709.1"/>
    </source>
</evidence>
<gene>
    <name evidence="1" type="ORF">LCGC14_1539090</name>
</gene>
<comment type="caution">
    <text evidence="1">The sequence shown here is derived from an EMBL/GenBank/DDBJ whole genome shotgun (WGS) entry which is preliminary data.</text>
</comment>
<feature type="non-terminal residue" evidence="1">
    <location>
        <position position="1"/>
    </location>
</feature>
<sequence>FTSDPADFDITQQTVLTQTQIVGETTSQIQSGGKSLEFTATPPCVENNYVCNVYFGRWYGIQLQKVVLLNWSFG</sequence>
<dbReference type="EMBL" id="LAZR01011627">
    <property type="protein sequence ID" value="KKM60709.1"/>
    <property type="molecule type" value="Genomic_DNA"/>
</dbReference>
<accession>A0A0F9ITN2</accession>
<dbReference type="AlphaFoldDB" id="A0A0F9ITN2"/>
<protein>
    <submittedName>
        <fullName evidence="1">Uncharacterized protein</fullName>
    </submittedName>
</protein>
<organism evidence="1">
    <name type="scientific">marine sediment metagenome</name>
    <dbReference type="NCBI Taxonomy" id="412755"/>
    <lineage>
        <taxon>unclassified sequences</taxon>
        <taxon>metagenomes</taxon>
        <taxon>ecological metagenomes</taxon>
    </lineage>
</organism>
<reference evidence="1" key="1">
    <citation type="journal article" date="2015" name="Nature">
        <title>Complex archaea that bridge the gap between prokaryotes and eukaryotes.</title>
        <authorList>
            <person name="Spang A."/>
            <person name="Saw J.H."/>
            <person name="Jorgensen S.L."/>
            <person name="Zaremba-Niedzwiedzka K."/>
            <person name="Martijn J."/>
            <person name="Lind A.E."/>
            <person name="van Eijk R."/>
            <person name="Schleper C."/>
            <person name="Guy L."/>
            <person name="Ettema T.J."/>
        </authorList>
    </citation>
    <scope>NUCLEOTIDE SEQUENCE</scope>
</reference>
<proteinExistence type="predicted"/>
<name>A0A0F9ITN2_9ZZZZ</name>